<dbReference type="Pfam" id="PF03836">
    <property type="entry name" value="RasGAP_C"/>
    <property type="match status" value="1"/>
</dbReference>
<feature type="compositionally biased region" description="Low complexity" evidence="1">
    <location>
        <begin position="175"/>
        <end position="191"/>
    </location>
</feature>
<dbReference type="Pfam" id="PF00307">
    <property type="entry name" value="CH"/>
    <property type="match status" value="1"/>
</dbReference>
<dbReference type="EMBL" id="VNKQ01000003">
    <property type="protein sequence ID" value="KAG0651881.1"/>
    <property type="molecule type" value="Genomic_DNA"/>
</dbReference>
<dbReference type="InterPro" id="IPR001936">
    <property type="entry name" value="RasGAP_dom"/>
</dbReference>
<organism evidence="4 5">
    <name type="scientific">Hyphodiscus hymeniophilus</name>
    <dbReference type="NCBI Taxonomy" id="353542"/>
    <lineage>
        <taxon>Eukaryota</taxon>
        <taxon>Fungi</taxon>
        <taxon>Dikarya</taxon>
        <taxon>Ascomycota</taxon>
        <taxon>Pezizomycotina</taxon>
        <taxon>Leotiomycetes</taxon>
        <taxon>Helotiales</taxon>
        <taxon>Hyphodiscaceae</taxon>
        <taxon>Hyphodiscus</taxon>
    </lineage>
</organism>
<dbReference type="SMART" id="SM00015">
    <property type="entry name" value="IQ"/>
    <property type="match status" value="8"/>
</dbReference>
<dbReference type="GO" id="GO:0005096">
    <property type="term" value="F:GTPase activator activity"/>
    <property type="evidence" value="ECO:0007669"/>
    <property type="project" value="TreeGrafter"/>
</dbReference>
<feature type="region of interest" description="Disordered" evidence="1">
    <location>
        <begin position="175"/>
        <end position="206"/>
    </location>
</feature>
<gene>
    <name evidence="4" type="ORF">D0Z07_0821</name>
</gene>
<keyword evidence="5" id="KW-1185">Reference proteome</keyword>
<dbReference type="Pfam" id="PF00616">
    <property type="entry name" value="RasGAP"/>
    <property type="match status" value="1"/>
</dbReference>
<dbReference type="Proteomes" id="UP000785200">
    <property type="component" value="Unassembled WGS sequence"/>
</dbReference>
<dbReference type="OrthoDB" id="775356at2759"/>
<feature type="compositionally biased region" description="Low complexity" evidence="1">
    <location>
        <begin position="42"/>
        <end position="54"/>
    </location>
</feature>
<accession>A0A9P6VP05</accession>
<evidence type="ECO:0000256" key="1">
    <source>
        <dbReference type="SAM" id="MobiDB-lite"/>
    </source>
</evidence>
<evidence type="ECO:0000313" key="5">
    <source>
        <dbReference type="Proteomes" id="UP000785200"/>
    </source>
</evidence>
<dbReference type="PROSITE" id="PS50018">
    <property type="entry name" value="RAS_GTPASE_ACTIV_2"/>
    <property type="match status" value="1"/>
</dbReference>
<feature type="domain" description="Ras-GAP" evidence="2">
    <location>
        <begin position="1035"/>
        <end position="1251"/>
    </location>
</feature>
<evidence type="ECO:0000259" key="2">
    <source>
        <dbReference type="PROSITE" id="PS50018"/>
    </source>
</evidence>
<evidence type="ECO:0000259" key="3">
    <source>
        <dbReference type="PROSITE" id="PS50021"/>
    </source>
</evidence>
<dbReference type="GO" id="GO:0005938">
    <property type="term" value="C:cell cortex"/>
    <property type="evidence" value="ECO:0007669"/>
    <property type="project" value="TreeGrafter"/>
</dbReference>
<dbReference type="SUPFAM" id="SSF48350">
    <property type="entry name" value="GTPase activation domain, GAP"/>
    <property type="match status" value="1"/>
</dbReference>
<feature type="compositionally biased region" description="Polar residues" evidence="1">
    <location>
        <begin position="22"/>
        <end position="40"/>
    </location>
</feature>
<dbReference type="Gene3D" id="1.20.5.190">
    <property type="match status" value="1"/>
</dbReference>
<comment type="caution">
    <text evidence="4">The sequence shown here is derived from an EMBL/GenBank/DDBJ whole genome shotgun (WGS) entry which is preliminary data.</text>
</comment>
<dbReference type="Pfam" id="PF00612">
    <property type="entry name" value="IQ"/>
    <property type="match status" value="2"/>
</dbReference>
<dbReference type="SUPFAM" id="SSF47576">
    <property type="entry name" value="Calponin-homology domain, CH-domain"/>
    <property type="match status" value="1"/>
</dbReference>
<feature type="region of interest" description="Disordered" evidence="1">
    <location>
        <begin position="1"/>
        <end position="70"/>
    </location>
</feature>
<feature type="domain" description="Calponin-homology (CH)" evidence="3">
    <location>
        <begin position="285"/>
        <end position="391"/>
    </location>
</feature>
<evidence type="ECO:0000313" key="4">
    <source>
        <dbReference type="EMBL" id="KAG0651881.1"/>
    </source>
</evidence>
<dbReference type="CDD" id="cd05127">
    <property type="entry name" value="RasGAP_IQGAP_like"/>
    <property type="match status" value="1"/>
</dbReference>
<dbReference type="CDD" id="cd21206">
    <property type="entry name" value="CH_IQGAP"/>
    <property type="match status" value="1"/>
</dbReference>
<reference evidence="4" key="1">
    <citation type="submission" date="2019-07" db="EMBL/GenBank/DDBJ databases">
        <title>Hyphodiscus hymeniophilus genome sequencing and assembly.</title>
        <authorList>
            <person name="Kramer G."/>
            <person name="Nodwell J."/>
        </authorList>
    </citation>
    <scope>NUCLEOTIDE SEQUENCE</scope>
    <source>
        <strain evidence="4">ATCC 34498</strain>
    </source>
</reference>
<protein>
    <submittedName>
        <fullName evidence="4">Ras GTPase-activating rng2</fullName>
    </submittedName>
</protein>
<dbReference type="Gene3D" id="1.10.506.10">
    <property type="entry name" value="GTPase Activation - p120gap, domain 1"/>
    <property type="match status" value="1"/>
</dbReference>
<dbReference type="PROSITE" id="PS50021">
    <property type="entry name" value="CH"/>
    <property type="match status" value="1"/>
</dbReference>
<dbReference type="PROSITE" id="PS50096">
    <property type="entry name" value="IQ"/>
    <property type="match status" value="8"/>
</dbReference>
<dbReference type="InterPro" id="IPR008936">
    <property type="entry name" value="Rho_GTPase_activation_prot"/>
</dbReference>
<name>A0A9P6VP05_9HELO</name>
<dbReference type="PANTHER" id="PTHR14149:SF14">
    <property type="entry name" value="CALPONIN-HOMOLOGY (CH) DOMAIN-CONTAINING PROTEIN"/>
    <property type="match status" value="1"/>
</dbReference>
<proteinExistence type="predicted"/>
<dbReference type="SMART" id="SM00033">
    <property type="entry name" value="CH"/>
    <property type="match status" value="1"/>
</dbReference>
<dbReference type="InterPro" id="IPR036872">
    <property type="entry name" value="CH_dom_sf"/>
</dbReference>
<dbReference type="PANTHER" id="PTHR14149">
    <property type="entry name" value="RAS GTPASE-ACTIVATING PROTEIN WITH IQ MOTIF"/>
    <property type="match status" value="1"/>
</dbReference>
<dbReference type="SUPFAM" id="SSF143885">
    <property type="entry name" value="RGC domain-like"/>
    <property type="match status" value="1"/>
</dbReference>
<dbReference type="InterPro" id="IPR000048">
    <property type="entry name" value="IQ_motif_EF-hand-BS"/>
</dbReference>
<dbReference type="SMART" id="SM00323">
    <property type="entry name" value="RasGAP"/>
    <property type="match status" value="1"/>
</dbReference>
<dbReference type="InterPro" id="IPR001715">
    <property type="entry name" value="CH_dom"/>
</dbReference>
<dbReference type="InterPro" id="IPR000593">
    <property type="entry name" value="RasGAP_C"/>
</dbReference>
<sequence>MSYRYTLRPTPTAEYSSPAKRQPSNASTVSTAYSNSSGAFNLSRTSTLSSTTSSGYAGHKRGQSEATGMSHSIIETRNSPESAYKNVRQSLRPLPQPPAASSPVRNQEGPHSRGYSVDVPKMSYAEEYTRTPNPQPSAQLNSTILSRAYTEDYKSTPTPRTLSIRPNSMVLSRTDSLSLTSRSQTTQHQHSPLTAPDLQDLQKSSTSQLRTLSKFAQNASPDDFSITNPAQEVVGLHGRRRLQRSDTARAGKTDVALNERKIGYGWEGRNWMDKQRQFLQAYEYLCHIGEAKEWIEDILKRPIPPIVQLEEALRDGVTLAEIVDSLYPERRLRIFRHPRLQYRHSDNIAIFFRFLAEIELPDLFRFELIDLYEKKNTPKVIYCIHALSWLLFRKGIVDFRIGNLVGQLEFEHHELEAMQKGLDKAGISMPSFGNMGADFGVEEPEPEPVESEEDRIERELGENAMTVLELQAQIRGAAVRMQLGDTMQRLWDSEALVVELQSRIRGDFSRQIAEYRLNMRNFAINLQSHARGFLVRQRQHDQESFWKSREGDVLKLQSLIRAKKARDEVRITRSQLLNQGIAVKNLQATIRGFLARKHVAAQARETKAVAGPIKSLQAAVRGMLVRTNVTRDHDRLSQEETSISAIQAFSRAMLTRNQMLRQREALQASTPIWRALQAVAKGNLIRQQVEITKQGLKVHSPQFSAIQAFIRAAAVRREVATTLSKLQREQPSVLDMQRLVRGMLLRQRVTADYEALAAQIPNITRLQSFARGGLLRQRTETLLDELRSHSAEISQLQALLRAVLLRNDIGMVLGELEAEEEYIIATQAAAKAFLVRLKFAEKQRFFKENMEKVVKLQSFVRGKLQGEAYKSLTTGKNPPVNTVKNFVHLLNDSDFDFNEEIEFERLRKTVVQQVRQNEMAEQYIDQLDIKIALLVKNKITLDEVVKHQKNFGGHSGNLLVNTSMVSGNQFDLKALNKNSRKKLESYQQLFFTLQTQPQYLARLFKRIREQGTAERDCKRIETLMMGLFGYAQKRREEYYLLKLIARSVKEEVDGVNNVQEYMRGNFFWSKLLANYTRSPRDRKYLREILGPLITTNIIEDPALDLESDPMQIYRSAINNEELRTGRPSQRPLEIPREIAIKDPETRDMFIDHLRDLREISDQFLLALDGLLHKMPYGIRFVCQQMFESLVEHFPREPQRHLLLIVGHWLWKFYLQPALTSPESMGVVEKQLTPLQKRNLGEVAKVLNQVASGRLFGGENIYLQPLNAYVGDAIKRMSLIFSNIISVPDAENTFDIDEFNDLYARTKPTLYIKMADIFSIHNLIAADLPHICPNRDDMLREIVQELGSAKNNEAEMLGVTSTEIQMNLNPKLHDIDDPEADVKALFMETKRCVLYIIRVQSGPNLMEILVRPVTREDDNKWHSLLREEFAEGNNTRGAYSDANTLVDIKSMSYKELKRTALENIMNLEQMGRISRHNFYQDILNAIALDIRTKSRRRVQRQRELEGVRLTLGNLAEKAEWLESQRKSYDNYIEQAMMTLQKKGHQYNHEKELERSGRKPKFGSFKYSARTLSDKGVLVSWKGHSDKEWDKINLTISCDEVGVFFIEGSKGSIQIPGASAQVPMDSLLAAQFANHQYMDLFEGGKEGVRIYVPDKINVRHPTSSSVSTPIDAIWIFANTTISKRNHTPRPAIMRDLLPPRIFSVMLPVTFARYVPVHDQQGAPTPTPAVIILQQNSGCGFLSSALSVCTSLTPGFTLLPPSQQAPCLCYSSTSWTPNIFDEAVKTCADYASTALPSVYTPIVNLENFCINVGNIDFGLASASAINTAGTFNAACDLVNSLIEVCTSRTPGFVALPATNQASCLCYATSSTWAPTVFDSATLRPSATASSVASKTPSKITARHPSPDFSNQANIVPKTSINITISSAATNTAIISENDRKPKIVTEGDVIGMGFLDSVSMTPKLTEEVSSDNGSNSLQIWA</sequence>
<dbReference type="Gene3D" id="1.10.418.10">
    <property type="entry name" value="Calponin-like domain"/>
    <property type="match status" value="1"/>
</dbReference>
<feature type="region of interest" description="Disordered" evidence="1">
    <location>
        <begin position="91"/>
        <end position="119"/>
    </location>
</feature>